<dbReference type="Proteomes" id="UP000198584">
    <property type="component" value="Unassembled WGS sequence"/>
</dbReference>
<proteinExistence type="predicted"/>
<accession>A0A1H4C2G6</accession>
<gene>
    <name evidence="1" type="ORF">SAMN05421743_105240</name>
</gene>
<keyword evidence="2" id="KW-1185">Reference proteome</keyword>
<dbReference type="RefSeq" id="WP_093044445.1">
    <property type="nucleotide sequence ID" value="NZ_FNQR01000005.1"/>
</dbReference>
<evidence type="ECO:0000313" key="1">
    <source>
        <dbReference type="EMBL" id="SEA54611.1"/>
    </source>
</evidence>
<protein>
    <submittedName>
        <fullName evidence="1">Uncharacterized protein</fullName>
    </submittedName>
</protein>
<sequence>MIELQLNVFDGGSTKKYLYLRKMDKVNAIEINRKIREQFYSFFIPAEQEILPIIQVQLWKIEGNRNQYRSFLEESYLGFSVKEKLVSFIEQELGDFNGKRS</sequence>
<dbReference type="AlphaFoldDB" id="A0A1H4C2G6"/>
<evidence type="ECO:0000313" key="2">
    <source>
        <dbReference type="Proteomes" id="UP000198584"/>
    </source>
</evidence>
<reference evidence="1 2" key="1">
    <citation type="submission" date="2016-10" db="EMBL/GenBank/DDBJ databases">
        <authorList>
            <person name="de Groot N.N."/>
        </authorList>
    </citation>
    <scope>NUCLEOTIDE SEQUENCE [LARGE SCALE GENOMIC DNA]</scope>
    <source>
        <strain evidence="1 2">CCM7597</strain>
    </source>
</reference>
<name>A0A1H4C2G6_9BACI</name>
<dbReference type="EMBL" id="FNQR01000005">
    <property type="protein sequence ID" value="SEA54611.1"/>
    <property type="molecule type" value="Genomic_DNA"/>
</dbReference>
<dbReference type="STRING" id="571932.SAMN05421743_105240"/>
<dbReference type="OrthoDB" id="9915902at2"/>
<organism evidence="1 2">
    <name type="scientific">Thalassobacillus cyri</name>
    <dbReference type="NCBI Taxonomy" id="571932"/>
    <lineage>
        <taxon>Bacteria</taxon>
        <taxon>Bacillati</taxon>
        <taxon>Bacillota</taxon>
        <taxon>Bacilli</taxon>
        <taxon>Bacillales</taxon>
        <taxon>Bacillaceae</taxon>
        <taxon>Thalassobacillus</taxon>
    </lineage>
</organism>